<dbReference type="SMART" id="SM00841">
    <property type="entry name" value="Elong-fact-P_C"/>
    <property type="match status" value="1"/>
</dbReference>
<dbReference type="InterPro" id="IPR020599">
    <property type="entry name" value="Transl_elong_fac_P/YeiP"/>
</dbReference>
<comment type="pathway">
    <text evidence="2 7">Protein biosynthesis; polypeptide chain elongation.</text>
</comment>
<dbReference type="PANTHER" id="PTHR30053">
    <property type="entry name" value="ELONGATION FACTOR P"/>
    <property type="match status" value="1"/>
</dbReference>
<dbReference type="PIRSF" id="PIRSF005901">
    <property type="entry name" value="EF-P"/>
    <property type="match status" value="1"/>
</dbReference>
<evidence type="ECO:0000256" key="2">
    <source>
        <dbReference type="ARBA" id="ARBA00004815"/>
    </source>
</evidence>
<evidence type="ECO:0000259" key="10">
    <source>
        <dbReference type="SMART" id="SM00841"/>
    </source>
</evidence>
<comment type="similarity">
    <text evidence="3 7 9">Belongs to the elongation factor P family.</text>
</comment>
<dbReference type="CDD" id="cd05794">
    <property type="entry name" value="S1_EF-P_repeat_2"/>
    <property type="match status" value="1"/>
</dbReference>
<dbReference type="Pfam" id="PF01132">
    <property type="entry name" value="EFP"/>
    <property type="match status" value="1"/>
</dbReference>
<evidence type="ECO:0000259" key="11">
    <source>
        <dbReference type="SMART" id="SM01185"/>
    </source>
</evidence>
<dbReference type="InterPro" id="IPR015365">
    <property type="entry name" value="Elong-fact-P_C"/>
</dbReference>
<dbReference type="EMBL" id="CACRUT010000018">
    <property type="protein sequence ID" value="VYU49227.1"/>
    <property type="molecule type" value="Genomic_DNA"/>
</dbReference>
<dbReference type="HAMAP" id="MF_00141">
    <property type="entry name" value="EF_P"/>
    <property type="match status" value="1"/>
</dbReference>
<name>A0A6N3FAW4_9BACT</name>
<dbReference type="Gene3D" id="2.30.30.30">
    <property type="match status" value="1"/>
</dbReference>
<comment type="function">
    <text evidence="7">Involved in peptide bond synthesis. Stimulates efficient translation and peptide-bond synthesis on native or reconstituted 70S ribosomes in vitro. Probably functions indirectly by altering the affinity of the ribosome for aminoacyl-tRNA, thus increasing their reactivity as acceptors for peptidyl transferase.</text>
</comment>
<dbReference type="InterPro" id="IPR012340">
    <property type="entry name" value="NA-bd_OB-fold"/>
</dbReference>
<evidence type="ECO:0000256" key="1">
    <source>
        <dbReference type="ARBA" id="ARBA00004496"/>
    </source>
</evidence>
<dbReference type="FunFam" id="2.30.30.30:FF:000003">
    <property type="entry name" value="Elongation factor P"/>
    <property type="match status" value="1"/>
</dbReference>
<dbReference type="GO" id="GO:0005829">
    <property type="term" value="C:cytosol"/>
    <property type="evidence" value="ECO:0007669"/>
    <property type="project" value="UniProtKB-ARBA"/>
</dbReference>
<evidence type="ECO:0000313" key="12">
    <source>
        <dbReference type="EMBL" id="VYU49227.1"/>
    </source>
</evidence>
<dbReference type="InterPro" id="IPR013185">
    <property type="entry name" value="Transl_elong_KOW-like"/>
</dbReference>
<feature type="domain" description="Elongation factor P C-terminal" evidence="10">
    <location>
        <begin position="130"/>
        <end position="185"/>
    </location>
</feature>
<dbReference type="GO" id="GO:0003746">
    <property type="term" value="F:translation elongation factor activity"/>
    <property type="evidence" value="ECO:0007669"/>
    <property type="project" value="UniProtKB-UniRule"/>
</dbReference>
<dbReference type="SUPFAM" id="SSF50249">
    <property type="entry name" value="Nucleic acid-binding proteins"/>
    <property type="match status" value="2"/>
</dbReference>
<evidence type="ECO:0000256" key="5">
    <source>
        <dbReference type="ARBA" id="ARBA00022768"/>
    </source>
</evidence>
<evidence type="ECO:0000256" key="4">
    <source>
        <dbReference type="ARBA" id="ARBA00022490"/>
    </source>
</evidence>
<dbReference type="InterPro" id="IPR008991">
    <property type="entry name" value="Translation_prot_SH3-like_sf"/>
</dbReference>
<sequence>MINAQDIKKGTCIRMDGKLYFCIDFLHVKPGKGNTFMRTKLKDVVNGYVLERRFNIGEALEDVRVERRPYQYLYQEGEDYIFMNQETFEQIPIAKELINGVDFMKEGEVVDVVSDASTETVLYVDVPTKVVLKVTYTEPGLKGDTATNTLKPATVETGATVRVPLFVNEGEMIEVDTRDGSYLGRVK</sequence>
<dbReference type="GO" id="GO:0043043">
    <property type="term" value="P:peptide biosynthetic process"/>
    <property type="evidence" value="ECO:0007669"/>
    <property type="project" value="InterPro"/>
</dbReference>
<dbReference type="FunFam" id="2.40.50.140:FF:000009">
    <property type="entry name" value="Elongation factor P"/>
    <property type="match status" value="1"/>
</dbReference>
<dbReference type="RefSeq" id="WP_412442480.1">
    <property type="nucleotide sequence ID" value="NZ_CACRUT010000018.1"/>
</dbReference>
<dbReference type="UniPathway" id="UPA00345"/>
<dbReference type="Pfam" id="PF08207">
    <property type="entry name" value="EFP_N"/>
    <property type="match status" value="1"/>
</dbReference>
<gene>
    <name evidence="7 12" type="primary">efp</name>
    <name evidence="12" type="ORF">PCLFYP37_03106</name>
</gene>
<dbReference type="Pfam" id="PF09285">
    <property type="entry name" value="Elong-fact-P_C"/>
    <property type="match status" value="1"/>
</dbReference>
<evidence type="ECO:0000256" key="8">
    <source>
        <dbReference type="NCBIfam" id="TIGR00038"/>
    </source>
</evidence>
<dbReference type="InterPro" id="IPR011768">
    <property type="entry name" value="Transl_elongation_fac_P"/>
</dbReference>
<comment type="subcellular location">
    <subcellularLocation>
        <location evidence="1 7">Cytoplasm</location>
    </subcellularLocation>
</comment>
<dbReference type="PROSITE" id="PS01275">
    <property type="entry name" value="EFP"/>
    <property type="match status" value="1"/>
</dbReference>
<accession>A0A6N3FAW4</accession>
<dbReference type="NCBIfam" id="TIGR00038">
    <property type="entry name" value="efp"/>
    <property type="match status" value="1"/>
</dbReference>
<keyword evidence="4 7" id="KW-0963">Cytoplasm</keyword>
<dbReference type="Gene3D" id="2.40.50.140">
    <property type="entry name" value="Nucleic acid-binding proteins"/>
    <property type="match status" value="2"/>
</dbReference>
<feature type="domain" description="Translation elongation factor P/YeiP central" evidence="11">
    <location>
        <begin position="67"/>
        <end position="122"/>
    </location>
</feature>
<dbReference type="FunFam" id="2.40.50.140:FF:000004">
    <property type="entry name" value="Elongation factor P"/>
    <property type="match status" value="1"/>
</dbReference>
<reference evidence="12" key="1">
    <citation type="submission" date="2019-11" db="EMBL/GenBank/DDBJ databases">
        <authorList>
            <person name="Feng L."/>
        </authorList>
    </citation>
    <scope>NUCLEOTIDE SEQUENCE</scope>
    <source>
        <strain evidence="12">PclaraLFYP37</strain>
    </source>
</reference>
<dbReference type="PANTHER" id="PTHR30053:SF12">
    <property type="entry name" value="ELONGATION FACTOR P (EF-P) FAMILY PROTEIN"/>
    <property type="match status" value="1"/>
</dbReference>
<dbReference type="InterPro" id="IPR001059">
    <property type="entry name" value="Transl_elong_P/YeiP_cen"/>
</dbReference>
<evidence type="ECO:0000256" key="7">
    <source>
        <dbReference type="HAMAP-Rule" id="MF_00141"/>
    </source>
</evidence>
<dbReference type="CDD" id="cd04470">
    <property type="entry name" value="S1_EF-P_repeat_1"/>
    <property type="match status" value="1"/>
</dbReference>
<dbReference type="InterPro" id="IPR014722">
    <property type="entry name" value="Rib_uL2_dom2"/>
</dbReference>
<dbReference type="InterPro" id="IPR013852">
    <property type="entry name" value="Transl_elong_P/YeiP_CS"/>
</dbReference>
<evidence type="ECO:0000256" key="3">
    <source>
        <dbReference type="ARBA" id="ARBA00009479"/>
    </source>
</evidence>
<dbReference type="AlphaFoldDB" id="A0A6N3FAW4"/>
<proteinExistence type="inferred from homology"/>
<keyword evidence="5 7" id="KW-0251">Elongation factor</keyword>
<protein>
    <recommendedName>
        <fullName evidence="7 8">Elongation factor P</fullName>
        <shortName evidence="7">EF-P</shortName>
    </recommendedName>
</protein>
<dbReference type="NCBIfam" id="NF001810">
    <property type="entry name" value="PRK00529.1"/>
    <property type="match status" value="1"/>
</dbReference>
<evidence type="ECO:0000256" key="6">
    <source>
        <dbReference type="ARBA" id="ARBA00022917"/>
    </source>
</evidence>
<keyword evidence="6 7" id="KW-0648">Protein biosynthesis</keyword>
<dbReference type="SUPFAM" id="SSF50104">
    <property type="entry name" value="Translation proteins SH3-like domain"/>
    <property type="match status" value="1"/>
</dbReference>
<dbReference type="SMART" id="SM01185">
    <property type="entry name" value="EFP"/>
    <property type="match status" value="1"/>
</dbReference>
<evidence type="ECO:0000256" key="9">
    <source>
        <dbReference type="RuleBase" id="RU004389"/>
    </source>
</evidence>
<organism evidence="12">
    <name type="scientific">Paraprevotella clara</name>
    <dbReference type="NCBI Taxonomy" id="454154"/>
    <lineage>
        <taxon>Bacteria</taxon>
        <taxon>Pseudomonadati</taxon>
        <taxon>Bacteroidota</taxon>
        <taxon>Bacteroidia</taxon>
        <taxon>Bacteroidales</taxon>
        <taxon>Prevotellaceae</taxon>
        <taxon>Paraprevotella</taxon>
    </lineage>
</organism>